<accession>A0ABT6Y2U2</accession>
<keyword evidence="3" id="KW-1185">Reference proteome</keyword>
<dbReference type="EMBL" id="JASHIF010000002">
    <property type="protein sequence ID" value="MDI9857879.1"/>
    <property type="molecule type" value="Genomic_DNA"/>
</dbReference>
<proteinExistence type="predicted"/>
<dbReference type="Proteomes" id="UP001236507">
    <property type="component" value="Unassembled WGS sequence"/>
</dbReference>
<comment type="caution">
    <text evidence="2">The sequence shown here is derived from an EMBL/GenBank/DDBJ whole genome shotgun (WGS) entry which is preliminary data.</text>
</comment>
<dbReference type="NCBIfam" id="NF041556">
    <property type="entry name" value="tannase_B"/>
    <property type="match status" value="1"/>
</dbReference>
<feature type="domain" description="BD-FAE-like" evidence="1">
    <location>
        <begin position="145"/>
        <end position="267"/>
    </location>
</feature>
<dbReference type="SUPFAM" id="SSF53474">
    <property type="entry name" value="alpha/beta-Hydrolases"/>
    <property type="match status" value="1"/>
</dbReference>
<dbReference type="InterPro" id="IPR049492">
    <property type="entry name" value="BD-FAE-like_dom"/>
</dbReference>
<reference evidence="2 3" key="1">
    <citation type="submission" date="2023-05" db="EMBL/GenBank/DDBJ databases">
        <title>Novel species of genus Flectobacillus isolated from stream in China.</title>
        <authorList>
            <person name="Lu H."/>
        </authorList>
    </citation>
    <scope>NUCLEOTIDE SEQUENCE [LARGE SCALE GENOMIC DNA]</scope>
    <source>
        <strain evidence="2 3">KCTC 42575</strain>
    </source>
</reference>
<evidence type="ECO:0000313" key="3">
    <source>
        <dbReference type="Proteomes" id="UP001236507"/>
    </source>
</evidence>
<dbReference type="InterPro" id="IPR029058">
    <property type="entry name" value="AB_hydrolase_fold"/>
</dbReference>
<sequence length="512" mass="55691">MKTHLINFCIIVGLALCSFTFPKIDLSFQAQKYVTQTLTFEGKTFTVRAYENIIYVANPVDTVYQKMNIYIPEEYFSGKKINGYTAETAPIFFPNKVGGYMPAQPATLKEMPMGGMGGNRPPMNGMPPMGERRPDGAPAMPQAKPSTVVAALAKGYVVASAGARGRTLKASNGEYTGKAPAGIVDLKAAVRYLKFNDKLMPGDANKIISNGTSAGGAMSTLVGATGNNPDYEPYLKAIGAANGTDDVFAVSAYCPITNLDHADMAYEWQFNGYNTYKRGGLMQTKNNDAPSVLSEEQIKISGQLKTLFPTYINSLNLKDSKGKSLTLDADGNGSFKDLVINYVIASAQKALDAGKDMSGYAFLKVSGNQVTGLDFGAYVSYMERMKTPPAFDALDLSTGENMLFGSATIDKQHFTEFGQKNAIGDASRVDEVFVKMMNPMYYLGQKNTTNAKHWRIRHGSKDKDTSLAISVILTTALQNKGIDANLEFPWDKPHSGDYDLDELFAWVDGLCK</sequence>
<dbReference type="InterPro" id="IPR048124">
    <property type="entry name" value="Tannase_B"/>
</dbReference>
<name>A0ABT6Y2U2_9BACT</name>
<dbReference type="RefSeq" id="WP_283343165.1">
    <property type="nucleotide sequence ID" value="NZ_JASHIF010000002.1"/>
</dbReference>
<evidence type="ECO:0000313" key="2">
    <source>
        <dbReference type="EMBL" id="MDI9857879.1"/>
    </source>
</evidence>
<dbReference type="Gene3D" id="3.40.50.1820">
    <property type="entry name" value="alpha/beta hydrolase"/>
    <property type="match status" value="1"/>
</dbReference>
<organism evidence="2 3">
    <name type="scientific">Flectobacillus roseus</name>
    <dbReference type="NCBI Taxonomy" id="502259"/>
    <lineage>
        <taxon>Bacteria</taxon>
        <taxon>Pseudomonadati</taxon>
        <taxon>Bacteroidota</taxon>
        <taxon>Cytophagia</taxon>
        <taxon>Cytophagales</taxon>
        <taxon>Flectobacillaceae</taxon>
        <taxon>Flectobacillus</taxon>
    </lineage>
</organism>
<protein>
    <submittedName>
        <fullName evidence="2">Subtype B tannase</fullName>
    </submittedName>
</protein>
<dbReference type="Pfam" id="PF20434">
    <property type="entry name" value="BD-FAE"/>
    <property type="match status" value="1"/>
</dbReference>
<evidence type="ECO:0000259" key="1">
    <source>
        <dbReference type="Pfam" id="PF20434"/>
    </source>
</evidence>
<gene>
    <name evidence="2" type="ORF">QM524_01535</name>
</gene>